<dbReference type="AlphaFoldDB" id="A0A1V3C5Q0"/>
<evidence type="ECO:0000313" key="11">
    <source>
        <dbReference type="Proteomes" id="UP000189004"/>
    </source>
</evidence>
<keyword evidence="3 8" id="KW-0812">Transmembrane</keyword>
<evidence type="ECO:0000256" key="4">
    <source>
        <dbReference type="ARBA" id="ARBA00022801"/>
    </source>
</evidence>
<dbReference type="Pfam" id="PF01569">
    <property type="entry name" value="PAP2"/>
    <property type="match status" value="1"/>
</dbReference>
<feature type="region of interest" description="Disordered" evidence="7">
    <location>
        <begin position="199"/>
        <end position="232"/>
    </location>
</feature>
<proteinExistence type="predicted"/>
<evidence type="ECO:0000313" key="10">
    <source>
        <dbReference type="EMBL" id="OOC55799.1"/>
    </source>
</evidence>
<sequence>MASEIFAVSAAWSRAVIEFAVELPPWAQNTAHTGTDLFLGVFAVLFLAAWWRARSFGTRLVGLALFAPVATVVAYAVSNTVKSFFEQMRPCQAMTDLATIATCDPVGDWSFPSNHAAIAGAAAAALVLAWRRIAVVAVLVALLEAFSRVLVGVHYPHDVTAGLLIGATVAVLASLAMARPMTALTELLARSDRLRPLVRADRPASPGATARPAPAGSEARAEAFASGRSTRA</sequence>
<evidence type="ECO:0000256" key="3">
    <source>
        <dbReference type="ARBA" id="ARBA00022692"/>
    </source>
</evidence>
<keyword evidence="11" id="KW-1185">Reference proteome</keyword>
<protein>
    <recommendedName>
        <fullName evidence="9">Phosphatidic acid phosphatase type 2/haloperoxidase domain-containing protein</fullName>
    </recommendedName>
</protein>
<keyword evidence="5 8" id="KW-1133">Transmembrane helix</keyword>
<dbReference type="SUPFAM" id="SSF48317">
    <property type="entry name" value="Acid phosphatase/Vanadium-dependent haloperoxidase"/>
    <property type="match status" value="1"/>
</dbReference>
<evidence type="ECO:0000256" key="1">
    <source>
        <dbReference type="ARBA" id="ARBA00004651"/>
    </source>
</evidence>
<evidence type="ECO:0000256" key="8">
    <source>
        <dbReference type="SAM" id="Phobius"/>
    </source>
</evidence>
<dbReference type="SMART" id="SM00014">
    <property type="entry name" value="acidPPc"/>
    <property type="match status" value="1"/>
</dbReference>
<dbReference type="GO" id="GO:0016787">
    <property type="term" value="F:hydrolase activity"/>
    <property type="evidence" value="ECO:0007669"/>
    <property type="project" value="UniProtKB-KW"/>
</dbReference>
<accession>A0A1V3C5Q0</accession>
<dbReference type="OrthoDB" id="5243958at2"/>
<evidence type="ECO:0000256" key="5">
    <source>
        <dbReference type="ARBA" id="ARBA00022989"/>
    </source>
</evidence>
<dbReference type="STRING" id="501010.NOSIN_19825"/>
<comment type="subcellular location">
    <subcellularLocation>
        <location evidence="1">Cell membrane</location>
        <topology evidence="1">Multi-pass membrane protein</topology>
    </subcellularLocation>
</comment>
<comment type="caution">
    <text evidence="10">The sequence shown here is derived from an EMBL/GenBank/DDBJ whole genome shotgun (WGS) entry which is preliminary data.</text>
</comment>
<organism evidence="10 11">
    <name type="scientific">Nocardiopsis sinuspersici</name>
    <dbReference type="NCBI Taxonomy" id="501010"/>
    <lineage>
        <taxon>Bacteria</taxon>
        <taxon>Bacillati</taxon>
        <taxon>Actinomycetota</taxon>
        <taxon>Actinomycetes</taxon>
        <taxon>Streptosporangiales</taxon>
        <taxon>Nocardiopsidaceae</taxon>
        <taxon>Nocardiopsis</taxon>
    </lineage>
</organism>
<keyword evidence="4" id="KW-0378">Hydrolase</keyword>
<name>A0A1V3C5Q0_9ACTN</name>
<gene>
    <name evidence="10" type="ORF">NOSIN_19825</name>
</gene>
<evidence type="ECO:0000256" key="2">
    <source>
        <dbReference type="ARBA" id="ARBA00022475"/>
    </source>
</evidence>
<feature type="transmembrane region" description="Helical" evidence="8">
    <location>
        <begin position="37"/>
        <end position="53"/>
    </location>
</feature>
<dbReference type="InterPro" id="IPR036938">
    <property type="entry name" value="PAP2/HPO_sf"/>
</dbReference>
<feature type="domain" description="Phosphatidic acid phosphatase type 2/haloperoxidase" evidence="9">
    <location>
        <begin position="61"/>
        <end position="174"/>
    </location>
</feature>
<keyword evidence="6 8" id="KW-0472">Membrane</keyword>
<dbReference type="Gene3D" id="1.20.144.10">
    <property type="entry name" value="Phosphatidic acid phosphatase type 2/haloperoxidase"/>
    <property type="match status" value="1"/>
</dbReference>
<keyword evidence="2" id="KW-1003">Cell membrane</keyword>
<dbReference type="EMBL" id="MCOK01000001">
    <property type="protein sequence ID" value="OOC55799.1"/>
    <property type="molecule type" value="Genomic_DNA"/>
</dbReference>
<evidence type="ECO:0000256" key="6">
    <source>
        <dbReference type="ARBA" id="ARBA00023136"/>
    </source>
</evidence>
<dbReference type="InterPro" id="IPR000326">
    <property type="entry name" value="PAP2/HPO"/>
</dbReference>
<dbReference type="PANTHER" id="PTHR14969">
    <property type="entry name" value="SPHINGOSINE-1-PHOSPHATE PHOSPHOHYDROLASE"/>
    <property type="match status" value="1"/>
</dbReference>
<evidence type="ECO:0000259" key="9">
    <source>
        <dbReference type="SMART" id="SM00014"/>
    </source>
</evidence>
<evidence type="ECO:0000256" key="7">
    <source>
        <dbReference type="SAM" id="MobiDB-lite"/>
    </source>
</evidence>
<dbReference type="PANTHER" id="PTHR14969:SF62">
    <property type="entry name" value="DECAPRENYLPHOSPHORYL-5-PHOSPHORIBOSE PHOSPHATASE RV3807C-RELATED"/>
    <property type="match status" value="1"/>
</dbReference>
<reference evidence="11" key="1">
    <citation type="submission" date="2016-08" db="EMBL/GenBank/DDBJ databases">
        <authorList>
            <person name="Tokovenko B."/>
            <person name="Kalinowski J."/>
        </authorList>
    </citation>
    <scope>NUCLEOTIDE SEQUENCE [LARGE SCALE GENOMIC DNA]</scope>
    <source>
        <strain evidence="11">UTMC102</strain>
    </source>
</reference>
<dbReference type="RefSeq" id="WP_077692233.1">
    <property type="nucleotide sequence ID" value="NZ_MCOK01000001.1"/>
</dbReference>
<dbReference type="GO" id="GO:0005886">
    <property type="term" value="C:plasma membrane"/>
    <property type="evidence" value="ECO:0007669"/>
    <property type="project" value="UniProtKB-SubCell"/>
</dbReference>
<feature type="transmembrane region" description="Helical" evidence="8">
    <location>
        <begin position="60"/>
        <end position="78"/>
    </location>
</feature>
<feature type="transmembrane region" description="Helical" evidence="8">
    <location>
        <begin position="135"/>
        <end position="155"/>
    </location>
</feature>
<feature type="transmembrane region" description="Helical" evidence="8">
    <location>
        <begin position="161"/>
        <end position="178"/>
    </location>
</feature>
<dbReference type="Proteomes" id="UP000189004">
    <property type="component" value="Unassembled WGS sequence"/>
</dbReference>